<accession>A0A8H6IMA0</accession>
<name>A0A8H6IMA0_9PEZI</name>
<comment type="caution">
    <text evidence="1">The sequence shown here is derived from an EMBL/GenBank/DDBJ whole genome shotgun (WGS) entry which is preliminary data.</text>
</comment>
<evidence type="ECO:0000313" key="1">
    <source>
        <dbReference type="EMBL" id="KAF6785942.1"/>
    </source>
</evidence>
<dbReference type="GO" id="GO:0032259">
    <property type="term" value="P:methylation"/>
    <property type="evidence" value="ECO:0007669"/>
    <property type="project" value="UniProtKB-KW"/>
</dbReference>
<feature type="non-terminal residue" evidence="1">
    <location>
        <position position="79"/>
    </location>
</feature>
<dbReference type="Proteomes" id="UP000639643">
    <property type="component" value="Unassembled WGS sequence"/>
</dbReference>
<keyword evidence="1" id="KW-0808">Transferase</keyword>
<keyword evidence="2" id="KW-1185">Reference proteome</keyword>
<protein>
    <submittedName>
        <fullName evidence="1">Sterigmatocystin 8-o-methyltransferase</fullName>
    </submittedName>
</protein>
<dbReference type="AlphaFoldDB" id="A0A8H6IMA0"/>
<gene>
    <name evidence="1" type="ORF">CMUS01_16539</name>
</gene>
<evidence type="ECO:0000313" key="2">
    <source>
        <dbReference type="Proteomes" id="UP000639643"/>
    </source>
</evidence>
<dbReference type="OrthoDB" id="3340390at2759"/>
<reference evidence="1" key="1">
    <citation type="journal article" date="2020" name="Phytopathology">
        <title>Genome Sequence Resources of Colletotrichum truncatum, C. plurivorum, C. musicola, and C. sojae: Four Species Pathogenic to Soybean (Glycine max).</title>
        <authorList>
            <person name="Rogerio F."/>
            <person name="Boufleur T.R."/>
            <person name="Ciampi-Guillardi M."/>
            <person name="Sukno S.A."/>
            <person name="Thon M.R."/>
            <person name="Massola Junior N.S."/>
            <person name="Baroncelli R."/>
        </authorList>
    </citation>
    <scope>NUCLEOTIDE SEQUENCE</scope>
    <source>
        <strain evidence="1">LFN0074</strain>
    </source>
</reference>
<sequence>MSATEFTATIDHDGIDPAISTLPDISAASNLLEYFGAVNVENLASAGTEARQDLLIKARSLVQALETPRETMVKHCWAQ</sequence>
<dbReference type="EMBL" id="WIGM01001966">
    <property type="protein sequence ID" value="KAF6785942.1"/>
    <property type="molecule type" value="Genomic_DNA"/>
</dbReference>
<proteinExistence type="predicted"/>
<organism evidence="1 2">
    <name type="scientific">Colletotrichum musicola</name>
    <dbReference type="NCBI Taxonomy" id="2175873"/>
    <lineage>
        <taxon>Eukaryota</taxon>
        <taxon>Fungi</taxon>
        <taxon>Dikarya</taxon>
        <taxon>Ascomycota</taxon>
        <taxon>Pezizomycotina</taxon>
        <taxon>Sordariomycetes</taxon>
        <taxon>Hypocreomycetidae</taxon>
        <taxon>Glomerellales</taxon>
        <taxon>Glomerellaceae</taxon>
        <taxon>Colletotrichum</taxon>
        <taxon>Colletotrichum orchidearum species complex</taxon>
    </lineage>
</organism>
<dbReference type="GO" id="GO:0008168">
    <property type="term" value="F:methyltransferase activity"/>
    <property type="evidence" value="ECO:0007669"/>
    <property type="project" value="UniProtKB-KW"/>
</dbReference>
<keyword evidence="1" id="KW-0489">Methyltransferase</keyword>